<comment type="caution">
    <text evidence="3">The sequence shown here is derived from an EMBL/GenBank/DDBJ whole genome shotgun (WGS) entry which is preliminary data.</text>
</comment>
<evidence type="ECO:0000256" key="1">
    <source>
        <dbReference type="SAM" id="MobiDB-lite"/>
    </source>
</evidence>
<protein>
    <recommendedName>
        <fullName evidence="2">TIR domain-containing protein</fullName>
    </recommendedName>
</protein>
<dbReference type="Proteomes" id="UP001152320">
    <property type="component" value="Chromosome 17"/>
</dbReference>
<dbReference type="Gene3D" id="3.40.50.10140">
    <property type="entry name" value="Toll/interleukin-1 receptor homology (TIR) domain"/>
    <property type="match status" value="1"/>
</dbReference>
<evidence type="ECO:0000313" key="3">
    <source>
        <dbReference type="EMBL" id="KAJ8025774.1"/>
    </source>
</evidence>
<dbReference type="InterPro" id="IPR000157">
    <property type="entry name" value="TIR_dom"/>
</dbReference>
<feature type="compositionally biased region" description="Basic and acidic residues" evidence="1">
    <location>
        <begin position="159"/>
        <end position="171"/>
    </location>
</feature>
<keyword evidence="4" id="KW-1185">Reference proteome</keyword>
<dbReference type="EMBL" id="JAIZAY010000017">
    <property type="protein sequence ID" value="KAJ8025774.1"/>
    <property type="molecule type" value="Genomic_DNA"/>
</dbReference>
<evidence type="ECO:0000259" key="2">
    <source>
        <dbReference type="PROSITE" id="PS50104"/>
    </source>
</evidence>
<feature type="region of interest" description="Disordered" evidence="1">
    <location>
        <begin position="148"/>
        <end position="195"/>
    </location>
</feature>
<reference evidence="3" key="1">
    <citation type="submission" date="2021-10" db="EMBL/GenBank/DDBJ databases">
        <title>Tropical sea cucumber genome reveals ecological adaptation and Cuvierian tubules defense mechanism.</title>
        <authorList>
            <person name="Chen T."/>
        </authorList>
    </citation>
    <scope>NUCLEOTIDE SEQUENCE</scope>
    <source>
        <strain evidence="3">Nanhai2018</strain>
        <tissue evidence="3">Muscle</tissue>
    </source>
</reference>
<dbReference type="SUPFAM" id="SSF52200">
    <property type="entry name" value="Toll/Interleukin receptor TIR domain"/>
    <property type="match status" value="1"/>
</dbReference>
<dbReference type="AlphaFoldDB" id="A0A9Q1BHR1"/>
<dbReference type="GO" id="GO:0007165">
    <property type="term" value="P:signal transduction"/>
    <property type="evidence" value="ECO:0007669"/>
    <property type="project" value="InterPro"/>
</dbReference>
<name>A0A9Q1BHR1_HOLLE</name>
<accession>A0A9Q1BHR1</accession>
<sequence>MEPKRAIFVSFPLTLKERVSEFVKRIEDQTRKGITWTCTEQIFGGEIMDRNIVKAISEADIILCVINQQFVDSAYCQDEALLSREKNKHTIPVLFEKVDWPLKMSDGTDSPLQRIFANRLYINMYNQEREAEQFQKLIETIKKYTDVREQGSGGQNRENAGDSRDGREGQNDRGNAGDSRDGGEGQNDRGKGGADFAEAFKGMQNTTNVNVSGQGNNVQANFNVTINKF</sequence>
<dbReference type="OrthoDB" id="6078042at2759"/>
<feature type="domain" description="TIR" evidence="2">
    <location>
        <begin position="3"/>
        <end position="124"/>
    </location>
</feature>
<organism evidence="3 4">
    <name type="scientific">Holothuria leucospilota</name>
    <name type="common">Black long sea cucumber</name>
    <name type="synonym">Mertensiothuria leucospilota</name>
    <dbReference type="NCBI Taxonomy" id="206669"/>
    <lineage>
        <taxon>Eukaryota</taxon>
        <taxon>Metazoa</taxon>
        <taxon>Echinodermata</taxon>
        <taxon>Eleutherozoa</taxon>
        <taxon>Echinozoa</taxon>
        <taxon>Holothuroidea</taxon>
        <taxon>Aspidochirotacea</taxon>
        <taxon>Aspidochirotida</taxon>
        <taxon>Holothuriidae</taxon>
        <taxon>Holothuria</taxon>
    </lineage>
</organism>
<dbReference type="Pfam" id="PF13676">
    <property type="entry name" value="TIR_2"/>
    <property type="match status" value="1"/>
</dbReference>
<dbReference type="PROSITE" id="PS50104">
    <property type="entry name" value="TIR"/>
    <property type="match status" value="1"/>
</dbReference>
<dbReference type="InterPro" id="IPR035897">
    <property type="entry name" value="Toll_tir_struct_dom_sf"/>
</dbReference>
<feature type="compositionally biased region" description="Basic and acidic residues" evidence="1">
    <location>
        <begin position="178"/>
        <end position="192"/>
    </location>
</feature>
<proteinExistence type="predicted"/>
<gene>
    <name evidence="3" type="ORF">HOLleu_33420</name>
</gene>
<evidence type="ECO:0000313" key="4">
    <source>
        <dbReference type="Proteomes" id="UP001152320"/>
    </source>
</evidence>